<name>A0A968G9Y6_9SPIO</name>
<gene>
    <name evidence="5" type="ORF">HCT14_07325</name>
</gene>
<comment type="caution">
    <text evidence="5">The sequence shown here is derived from an EMBL/GenBank/DDBJ whole genome shotgun (WGS) entry which is preliminary data.</text>
</comment>
<dbReference type="GO" id="GO:0008973">
    <property type="term" value="F:phosphopentomutase activity"/>
    <property type="evidence" value="ECO:0007669"/>
    <property type="project" value="UniProtKB-EC"/>
</dbReference>
<reference evidence="5 6" key="1">
    <citation type="submission" date="2020-03" db="EMBL/GenBank/DDBJ databases">
        <title>Spirochaetal bacteria isolated from arthropods constitute a novel genus Entomospira genus novum within the order Spirochaetales.</title>
        <authorList>
            <person name="Grana-Miraglia L."/>
            <person name="Sikutova S."/>
            <person name="Fingerle V."/>
            <person name="Sing A."/>
            <person name="Castillo-Ramirez S."/>
            <person name="Margos G."/>
            <person name="Rudolf I."/>
        </authorList>
    </citation>
    <scope>NUCLEOTIDE SEQUENCE [LARGE SCALE GENOMIC DNA]</scope>
    <source>
        <strain evidence="5 6">BR193</strain>
    </source>
</reference>
<evidence type="ECO:0000256" key="1">
    <source>
        <dbReference type="ARBA" id="ARBA00010373"/>
    </source>
</evidence>
<dbReference type="AlphaFoldDB" id="A0A968G9Y6"/>
<dbReference type="NCBIfam" id="NF009049">
    <property type="entry name" value="PRK12383.1"/>
    <property type="match status" value="1"/>
</dbReference>
<dbReference type="EC" id="5.4.2.7" evidence="5"/>
<dbReference type="GO" id="GO:0005829">
    <property type="term" value="C:cytosol"/>
    <property type="evidence" value="ECO:0007669"/>
    <property type="project" value="TreeGrafter"/>
</dbReference>
<evidence type="ECO:0000259" key="4">
    <source>
        <dbReference type="Pfam" id="PF01676"/>
    </source>
</evidence>
<dbReference type="GO" id="GO:0009117">
    <property type="term" value="P:nucleotide metabolic process"/>
    <property type="evidence" value="ECO:0007669"/>
    <property type="project" value="InterPro"/>
</dbReference>
<proteinExistence type="inferred from homology"/>
<keyword evidence="3" id="KW-0464">Manganese</keyword>
<feature type="domain" description="Metalloenzyme" evidence="4">
    <location>
        <begin position="3"/>
        <end position="389"/>
    </location>
</feature>
<dbReference type="Pfam" id="PF01676">
    <property type="entry name" value="Metalloenzyme"/>
    <property type="match status" value="1"/>
</dbReference>
<protein>
    <submittedName>
        <fullName evidence="5">Phosphopentomutase</fullName>
        <ecNumber evidence="5">5.4.2.7</ecNumber>
    </submittedName>
</protein>
<comment type="similarity">
    <text evidence="1">Belongs to the phosphopentomutase family.</text>
</comment>
<dbReference type="Gene3D" id="3.40.720.10">
    <property type="entry name" value="Alkaline Phosphatase, subunit A"/>
    <property type="match status" value="1"/>
</dbReference>
<dbReference type="GO" id="GO:0043094">
    <property type="term" value="P:metabolic compound salvage"/>
    <property type="evidence" value="ECO:0007669"/>
    <property type="project" value="InterPro"/>
</dbReference>
<keyword evidence="2" id="KW-0479">Metal-binding</keyword>
<dbReference type="SUPFAM" id="SSF53649">
    <property type="entry name" value="Alkaline phosphatase-like"/>
    <property type="match status" value="1"/>
</dbReference>
<dbReference type="Gene3D" id="3.30.70.1250">
    <property type="entry name" value="Phosphopentomutase"/>
    <property type="match status" value="1"/>
</dbReference>
<evidence type="ECO:0000313" key="6">
    <source>
        <dbReference type="Proteomes" id="UP000711995"/>
    </source>
</evidence>
<keyword evidence="6" id="KW-1185">Reference proteome</keyword>
<dbReference type="PIRSF" id="PIRSF001491">
    <property type="entry name" value="Ppentomutase"/>
    <property type="match status" value="1"/>
</dbReference>
<dbReference type="InterPro" id="IPR017850">
    <property type="entry name" value="Alkaline_phosphatase_core_sf"/>
</dbReference>
<dbReference type="RefSeq" id="WP_167700931.1">
    <property type="nucleotide sequence ID" value="NZ_CP118175.1"/>
</dbReference>
<dbReference type="EMBL" id="JAATLJ010000002">
    <property type="protein sequence ID" value="NIZ41313.1"/>
    <property type="molecule type" value="Genomic_DNA"/>
</dbReference>
<accession>A0A968G9Y6</accession>
<evidence type="ECO:0000313" key="5">
    <source>
        <dbReference type="EMBL" id="NIZ41313.1"/>
    </source>
</evidence>
<evidence type="ECO:0000256" key="3">
    <source>
        <dbReference type="ARBA" id="ARBA00023211"/>
    </source>
</evidence>
<evidence type="ECO:0000256" key="2">
    <source>
        <dbReference type="ARBA" id="ARBA00022723"/>
    </source>
</evidence>
<dbReference type="PANTHER" id="PTHR21110:SF0">
    <property type="entry name" value="PHOSPHOPENTOMUTASE"/>
    <property type="match status" value="1"/>
</dbReference>
<dbReference type="PANTHER" id="PTHR21110">
    <property type="entry name" value="PHOSPHOPENTOMUTASE"/>
    <property type="match status" value="1"/>
</dbReference>
<dbReference type="GO" id="GO:0000287">
    <property type="term" value="F:magnesium ion binding"/>
    <property type="evidence" value="ECO:0007669"/>
    <property type="project" value="InterPro"/>
</dbReference>
<dbReference type="CDD" id="cd16009">
    <property type="entry name" value="PPM"/>
    <property type="match status" value="1"/>
</dbReference>
<dbReference type="InterPro" id="IPR006124">
    <property type="entry name" value="Metalloenzyme"/>
</dbReference>
<sequence>MGRFVLVIIDSFGIGEMADTHLTRPNDIGANTALHILESLPNLEIPHLIRLGLMNSIGKELPNYPFSQDAIVGTSQLAHHGADSFLGHQEIMGIIPEIPMREPFQCVINAVESTLQESGYQTERFGPVDDPSILLVNGVATVGDNLETDLGMVYNVTGLLDQISFQDLLAIGQCVRSVVKVGRVITFGGRNVSREDLLNAYEIKGNYAGVNAPKSGVYREGYQVLHLGYGIDHRSQIQYQLEQAHIPVALIGKVSDIIYSENGYQFTSADTDLLFRETIDQIKQTSHGLICLNIQETDLAGHAQDVALYGALLEKCDCYLGSIIELLHGDDILLVMADHGNDPTIGHSNHTRERVPLLVYKEGLSHQLLGERTTMADVARTIAEYFQVNPPLHGESFLSKILS</sequence>
<keyword evidence="5" id="KW-0413">Isomerase</keyword>
<dbReference type="InterPro" id="IPR024052">
    <property type="entry name" value="Phosphopentomutase_DeoB_cap_sf"/>
</dbReference>
<dbReference type="Proteomes" id="UP000711995">
    <property type="component" value="Unassembled WGS sequence"/>
</dbReference>
<organism evidence="5 6">
    <name type="scientific">Entomospira entomophila</name>
    <dbReference type="NCBI Taxonomy" id="2719988"/>
    <lineage>
        <taxon>Bacteria</taxon>
        <taxon>Pseudomonadati</taxon>
        <taxon>Spirochaetota</taxon>
        <taxon>Spirochaetia</taxon>
        <taxon>Spirochaetales</taxon>
        <taxon>Spirochaetaceae</taxon>
        <taxon>Entomospira</taxon>
    </lineage>
</organism>
<dbReference type="InterPro" id="IPR010045">
    <property type="entry name" value="DeoB"/>
</dbReference>